<dbReference type="GO" id="GO:0004497">
    <property type="term" value="F:monooxygenase activity"/>
    <property type="evidence" value="ECO:0007669"/>
    <property type="project" value="InterPro"/>
</dbReference>
<protein>
    <submittedName>
        <fullName evidence="5">Cytochrome P450 3A13</fullName>
    </submittedName>
</protein>
<dbReference type="AlphaFoldDB" id="A0A9P9AF91"/>
<dbReference type="GO" id="GO:0005506">
    <property type="term" value="F:iron ion binding"/>
    <property type="evidence" value="ECO:0007669"/>
    <property type="project" value="InterPro"/>
</dbReference>
<sequence>MDIELSVLVGLLCGACSYLVELPSGLTPLRVLVLVSLSQLLLLKLYRVFIYPHWVSPIRHLPGPTDGHFFFGQMIKQLLTPGPVDIYLDWMKRWPNEALIRYLNVANMETILLNSPAALREMQQTKAYSFCKPGIAARMFSPITGIGLMFSEGDVHKRLRGKLSRPFSPNNVKRMLPVFQGKARELCRVMEQDMNADANKIVDVEPWFHKAALDILAIASIGYDLKSLSTPVASFYETYDRIIRPERMGHIITFVDGHIPLRSWLPLPSNRQWHRDNKLIREMLLDKLRLQRAAMQGEKQAGSSAPSGGRDLLRFILEDSQILPNEACWEDKELLEVILNFVAGGHETVGNAFMWSAYALATFPEAQAKLFAEIGSLYAGRPTEWEPEFAGIEALPYLNNFVRELLRVYSPALFLPRQASEDVTICGTFVPKGTHIIISPSVAHYNPTIWGADAERFNPDRWDERQAADNAPDNHYAFAPFLHGPKGCIARPFAMLCLKVVIMEMARAFSFAPRPEDKGKTLEFANPNFTLRPKEALRIVVQKRVVE</sequence>
<organism evidence="5 6">
    <name type="scientific">Plectosphaerella plurivora</name>
    <dbReference type="NCBI Taxonomy" id="936078"/>
    <lineage>
        <taxon>Eukaryota</taxon>
        <taxon>Fungi</taxon>
        <taxon>Dikarya</taxon>
        <taxon>Ascomycota</taxon>
        <taxon>Pezizomycotina</taxon>
        <taxon>Sordariomycetes</taxon>
        <taxon>Hypocreomycetidae</taxon>
        <taxon>Glomerellales</taxon>
        <taxon>Plectosphaerellaceae</taxon>
        <taxon>Plectosphaerella</taxon>
    </lineage>
</organism>
<dbReference type="Gene3D" id="1.10.630.10">
    <property type="entry name" value="Cytochrome P450"/>
    <property type="match status" value="1"/>
</dbReference>
<evidence type="ECO:0000256" key="2">
    <source>
        <dbReference type="ARBA" id="ARBA00022617"/>
    </source>
</evidence>
<dbReference type="SUPFAM" id="SSF48264">
    <property type="entry name" value="Cytochrome P450"/>
    <property type="match status" value="1"/>
</dbReference>
<dbReference type="PANTHER" id="PTHR24305">
    <property type="entry name" value="CYTOCHROME P450"/>
    <property type="match status" value="1"/>
</dbReference>
<dbReference type="GO" id="GO:0020037">
    <property type="term" value="F:heme binding"/>
    <property type="evidence" value="ECO:0007669"/>
    <property type="project" value="InterPro"/>
</dbReference>
<evidence type="ECO:0000313" key="6">
    <source>
        <dbReference type="Proteomes" id="UP000770015"/>
    </source>
</evidence>
<comment type="caution">
    <text evidence="5">The sequence shown here is derived from an EMBL/GenBank/DDBJ whole genome shotgun (WGS) entry which is preliminary data.</text>
</comment>
<name>A0A9P9AF91_9PEZI</name>
<evidence type="ECO:0000256" key="1">
    <source>
        <dbReference type="ARBA" id="ARBA00010617"/>
    </source>
</evidence>
<dbReference type="Pfam" id="PF00067">
    <property type="entry name" value="p450"/>
    <property type="match status" value="1"/>
</dbReference>
<dbReference type="InterPro" id="IPR001128">
    <property type="entry name" value="Cyt_P450"/>
</dbReference>
<keyword evidence="3" id="KW-0479">Metal-binding</keyword>
<gene>
    <name evidence="5" type="ORF">F5X68DRAFT_229052</name>
</gene>
<dbReference type="Proteomes" id="UP000770015">
    <property type="component" value="Unassembled WGS sequence"/>
</dbReference>
<keyword evidence="6" id="KW-1185">Reference proteome</keyword>
<dbReference type="PANTHER" id="PTHR24305:SF166">
    <property type="entry name" value="CYTOCHROME P450 12A4, MITOCHONDRIAL-RELATED"/>
    <property type="match status" value="1"/>
</dbReference>
<evidence type="ECO:0000313" key="5">
    <source>
        <dbReference type="EMBL" id="KAH6692702.1"/>
    </source>
</evidence>
<dbReference type="EMBL" id="JAGSXJ010000004">
    <property type="protein sequence ID" value="KAH6692702.1"/>
    <property type="molecule type" value="Genomic_DNA"/>
</dbReference>
<proteinExistence type="inferred from homology"/>
<evidence type="ECO:0000256" key="3">
    <source>
        <dbReference type="ARBA" id="ARBA00022723"/>
    </source>
</evidence>
<comment type="similarity">
    <text evidence="1">Belongs to the cytochrome P450 family.</text>
</comment>
<keyword evidence="4" id="KW-0408">Iron</keyword>
<keyword evidence="2" id="KW-0349">Heme</keyword>
<dbReference type="PRINTS" id="PR00359">
    <property type="entry name" value="BP450"/>
</dbReference>
<dbReference type="InterPro" id="IPR050121">
    <property type="entry name" value="Cytochrome_P450_monoxygenase"/>
</dbReference>
<dbReference type="GO" id="GO:0016705">
    <property type="term" value="F:oxidoreductase activity, acting on paired donors, with incorporation or reduction of molecular oxygen"/>
    <property type="evidence" value="ECO:0007669"/>
    <property type="project" value="InterPro"/>
</dbReference>
<reference evidence="5" key="1">
    <citation type="journal article" date="2021" name="Nat. Commun.">
        <title>Genetic determinants of endophytism in the Arabidopsis root mycobiome.</title>
        <authorList>
            <person name="Mesny F."/>
            <person name="Miyauchi S."/>
            <person name="Thiergart T."/>
            <person name="Pickel B."/>
            <person name="Atanasova L."/>
            <person name="Karlsson M."/>
            <person name="Huettel B."/>
            <person name="Barry K.W."/>
            <person name="Haridas S."/>
            <person name="Chen C."/>
            <person name="Bauer D."/>
            <person name="Andreopoulos W."/>
            <person name="Pangilinan J."/>
            <person name="LaButti K."/>
            <person name="Riley R."/>
            <person name="Lipzen A."/>
            <person name="Clum A."/>
            <person name="Drula E."/>
            <person name="Henrissat B."/>
            <person name="Kohler A."/>
            <person name="Grigoriev I.V."/>
            <person name="Martin F.M."/>
            <person name="Hacquard S."/>
        </authorList>
    </citation>
    <scope>NUCLEOTIDE SEQUENCE</scope>
    <source>
        <strain evidence="5">MPI-SDFR-AT-0117</strain>
    </source>
</reference>
<accession>A0A9P9AF91</accession>
<dbReference type="InterPro" id="IPR036396">
    <property type="entry name" value="Cyt_P450_sf"/>
</dbReference>
<dbReference type="InterPro" id="IPR002397">
    <property type="entry name" value="Cyt_P450_B"/>
</dbReference>
<dbReference type="OrthoDB" id="1470350at2759"/>
<evidence type="ECO:0000256" key="4">
    <source>
        <dbReference type="ARBA" id="ARBA00023004"/>
    </source>
</evidence>